<evidence type="ECO:0000256" key="7">
    <source>
        <dbReference type="SAM" id="MobiDB-lite"/>
    </source>
</evidence>
<dbReference type="SMART" id="SM00066">
    <property type="entry name" value="GAL4"/>
    <property type="match status" value="1"/>
</dbReference>
<dbReference type="PANTHER" id="PTHR47660:SF7">
    <property type="entry name" value="TRANSCRIPTION FACTOR WITH C2H2 AND ZN(2)-CYS(6) DNA BINDING DOMAIN (EUROFUNG)"/>
    <property type="match status" value="1"/>
</dbReference>
<dbReference type="CDD" id="cd12148">
    <property type="entry name" value="fungal_TF_MHR"/>
    <property type="match status" value="1"/>
</dbReference>
<dbReference type="OrthoDB" id="40579at2759"/>
<dbReference type="PROSITE" id="PS50048">
    <property type="entry name" value="ZN2_CY6_FUNGAL_2"/>
    <property type="match status" value="1"/>
</dbReference>
<dbReference type="InterPro" id="IPR036864">
    <property type="entry name" value="Zn2-C6_fun-type_DNA-bd_sf"/>
</dbReference>
<sequence>MAQATPITYFTPQAGDTLSPAPMQPITKQIKCNVSECGKLFSRKEHLTRHMKSHDSKLQHECSVCGRRYARSDVLKRHLDHHNQNSNNKRTMVACTSCHEKKLKCDDTSPCRSCIRTSTECSRLTEGWGRRAKANSFNVNRTIVRTDPTNDNHSIQKSDSSQPWFQFGNPTSPVPLYSNSALDLLFSTEVTPNGVLPWSQHPIEGRSLTDLFPMPLSDNTSNPMHTFNDPLKPWIDPTRYDGESSDKTMSTIASLSPLSSSSSPEQGHLSELCKTLSQDSVRMIKLLEVYFTEIHPSWPILHAPTFNPQNASPILLGSMLVLAKWLDSDASHEKLASVVFETILAARMESNLSFDKEIDQSSLQNLQGLLLFVVYSICLLTAPGMSSRAVHLNGALITTCRHAGIFNGQNTYYELGDCPFDLWLIQEQLHRLAFSTLRVDAYLSVLMDYPPSVRYQEISIPLPKSTKLWTVATEEERRKLQWNEPAGREKALFCFLMRDIVDASDTRSVSYHLTDNDYHLGLCSLQIGTWETARDAFCCCDSDELITDPKRSDPVHRWIAQLDRWRTSIEEYTQARPKIVSAENNDDRIVWQLNLILWHISALTVHAPLKLLQRQGCCFKCRPGAGSTIQRTKAHLSSWISSPHPRTAIWNAAQICRLAEENFSNQSSNTNPLLNPLTIPGILKSAIALCSYAYHISACFNCTGTPGTSIDLFNVCSEDSELTIWREQGLGMATWGAETIPVCHCTFQALEIWFRERLKRDPGVEAQFVSFLAGLGE</sequence>
<dbReference type="SUPFAM" id="SSF57701">
    <property type="entry name" value="Zn2/Cys6 DNA-binding domain"/>
    <property type="match status" value="1"/>
</dbReference>
<accession>A0A5M9K054</accession>
<protein>
    <recommendedName>
        <fullName evidence="12">C2H2-type domain-containing protein</fullName>
    </recommendedName>
</protein>
<keyword evidence="3" id="KW-0805">Transcription regulation</keyword>
<feature type="domain" description="C2H2-type" evidence="9">
    <location>
        <begin position="60"/>
        <end position="87"/>
    </location>
</feature>
<comment type="caution">
    <text evidence="10">The sequence shown here is derived from an EMBL/GenBank/DDBJ whole genome shotgun (WGS) entry which is preliminary data.</text>
</comment>
<feature type="domain" description="C2H2-type" evidence="9">
    <location>
        <begin position="30"/>
        <end position="59"/>
    </location>
</feature>
<dbReference type="Proteomes" id="UP000322873">
    <property type="component" value="Unassembled WGS sequence"/>
</dbReference>
<dbReference type="Pfam" id="PF00096">
    <property type="entry name" value="zf-C2H2"/>
    <property type="match status" value="1"/>
</dbReference>
<dbReference type="CDD" id="cd00067">
    <property type="entry name" value="GAL4"/>
    <property type="match status" value="1"/>
</dbReference>
<keyword evidence="1" id="KW-0479">Metal-binding</keyword>
<evidence type="ECO:0000256" key="6">
    <source>
        <dbReference type="PROSITE-ProRule" id="PRU00042"/>
    </source>
</evidence>
<proteinExistence type="predicted"/>
<evidence type="ECO:0000259" key="8">
    <source>
        <dbReference type="PROSITE" id="PS50048"/>
    </source>
</evidence>
<evidence type="ECO:0000256" key="2">
    <source>
        <dbReference type="ARBA" id="ARBA00022833"/>
    </source>
</evidence>
<keyword evidence="11" id="KW-1185">Reference proteome</keyword>
<dbReference type="InterPro" id="IPR001138">
    <property type="entry name" value="Zn2Cys6_DnaBD"/>
</dbReference>
<gene>
    <name evidence="10" type="ORF">EYC84_002921</name>
</gene>
<feature type="domain" description="Zn(2)-C6 fungal-type" evidence="8">
    <location>
        <begin position="94"/>
        <end position="123"/>
    </location>
</feature>
<dbReference type="InterPro" id="IPR007219">
    <property type="entry name" value="XnlR_reg_dom"/>
</dbReference>
<reference evidence="10 11" key="1">
    <citation type="submission" date="2019-06" db="EMBL/GenBank/DDBJ databases">
        <title>Genome Sequence of the Brown Rot Fungal Pathogen Monilinia fructicola.</title>
        <authorList>
            <person name="De Miccolis Angelini R.M."/>
            <person name="Landi L."/>
            <person name="Abate D."/>
            <person name="Pollastro S."/>
            <person name="Romanazzi G."/>
            <person name="Faretra F."/>
        </authorList>
    </citation>
    <scope>NUCLEOTIDE SEQUENCE [LARGE SCALE GENOMIC DNA]</scope>
    <source>
        <strain evidence="10 11">Mfrc123</strain>
    </source>
</reference>
<keyword evidence="5" id="KW-0539">Nucleus</keyword>
<dbReference type="PROSITE" id="PS00463">
    <property type="entry name" value="ZN2_CY6_FUNGAL_1"/>
    <property type="match status" value="1"/>
</dbReference>
<dbReference type="GO" id="GO:0006351">
    <property type="term" value="P:DNA-templated transcription"/>
    <property type="evidence" value="ECO:0007669"/>
    <property type="project" value="InterPro"/>
</dbReference>
<keyword evidence="6" id="KW-0863">Zinc-finger</keyword>
<evidence type="ECO:0000313" key="11">
    <source>
        <dbReference type="Proteomes" id="UP000322873"/>
    </source>
</evidence>
<organism evidence="10 11">
    <name type="scientific">Monilinia fructicola</name>
    <name type="common">Brown rot fungus</name>
    <name type="synonym">Ciboria fructicola</name>
    <dbReference type="NCBI Taxonomy" id="38448"/>
    <lineage>
        <taxon>Eukaryota</taxon>
        <taxon>Fungi</taxon>
        <taxon>Dikarya</taxon>
        <taxon>Ascomycota</taxon>
        <taxon>Pezizomycotina</taxon>
        <taxon>Leotiomycetes</taxon>
        <taxon>Helotiales</taxon>
        <taxon>Sclerotiniaceae</taxon>
        <taxon>Monilinia</taxon>
    </lineage>
</organism>
<dbReference type="PROSITE" id="PS50157">
    <property type="entry name" value="ZINC_FINGER_C2H2_2"/>
    <property type="match status" value="2"/>
</dbReference>
<dbReference type="SMART" id="SM00355">
    <property type="entry name" value="ZnF_C2H2"/>
    <property type="match status" value="2"/>
</dbReference>
<dbReference type="PROSITE" id="PS00028">
    <property type="entry name" value="ZINC_FINGER_C2H2_1"/>
    <property type="match status" value="2"/>
</dbReference>
<evidence type="ECO:0000313" key="10">
    <source>
        <dbReference type="EMBL" id="KAA8572295.1"/>
    </source>
</evidence>
<evidence type="ECO:0000256" key="5">
    <source>
        <dbReference type="ARBA" id="ARBA00023242"/>
    </source>
</evidence>
<keyword evidence="4" id="KW-0804">Transcription</keyword>
<evidence type="ECO:0000259" key="9">
    <source>
        <dbReference type="PROSITE" id="PS50157"/>
    </source>
</evidence>
<dbReference type="Pfam" id="PF00172">
    <property type="entry name" value="Zn_clus"/>
    <property type="match status" value="1"/>
</dbReference>
<dbReference type="InterPro" id="IPR036236">
    <property type="entry name" value="Znf_C2H2_sf"/>
</dbReference>
<dbReference type="SUPFAM" id="SSF57667">
    <property type="entry name" value="beta-beta-alpha zinc fingers"/>
    <property type="match status" value="1"/>
</dbReference>
<name>A0A5M9K054_MONFR</name>
<dbReference type="PANTHER" id="PTHR47660">
    <property type="entry name" value="TRANSCRIPTION FACTOR WITH C2H2 AND ZN(2)-CYS(6) DNA BINDING DOMAIN (EUROFUNG)-RELATED-RELATED"/>
    <property type="match status" value="1"/>
</dbReference>
<dbReference type="Pfam" id="PF04082">
    <property type="entry name" value="Fungal_trans"/>
    <property type="match status" value="1"/>
</dbReference>
<feature type="region of interest" description="Disordered" evidence="7">
    <location>
        <begin position="144"/>
        <end position="164"/>
    </location>
</feature>
<evidence type="ECO:0000256" key="1">
    <source>
        <dbReference type="ARBA" id="ARBA00022723"/>
    </source>
</evidence>
<dbReference type="VEuPathDB" id="FungiDB:MFRU_003g04780"/>
<dbReference type="GO" id="GO:0000981">
    <property type="term" value="F:DNA-binding transcription factor activity, RNA polymerase II-specific"/>
    <property type="evidence" value="ECO:0007669"/>
    <property type="project" value="InterPro"/>
</dbReference>
<dbReference type="EMBL" id="VICG01000004">
    <property type="protein sequence ID" value="KAA8572295.1"/>
    <property type="molecule type" value="Genomic_DNA"/>
</dbReference>
<evidence type="ECO:0008006" key="12">
    <source>
        <dbReference type="Google" id="ProtNLM"/>
    </source>
</evidence>
<dbReference type="GO" id="GO:0003677">
    <property type="term" value="F:DNA binding"/>
    <property type="evidence" value="ECO:0007669"/>
    <property type="project" value="InterPro"/>
</dbReference>
<evidence type="ECO:0000256" key="3">
    <source>
        <dbReference type="ARBA" id="ARBA00023015"/>
    </source>
</evidence>
<dbReference type="AlphaFoldDB" id="A0A5M9K054"/>
<dbReference type="Gene3D" id="4.10.240.10">
    <property type="entry name" value="Zn(2)-C6 fungal-type DNA-binding domain"/>
    <property type="match status" value="1"/>
</dbReference>
<dbReference type="GO" id="GO:0008270">
    <property type="term" value="F:zinc ion binding"/>
    <property type="evidence" value="ECO:0007669"/>
    <property type="project" value="UniProtKB-KW"/>
</dbReference>
<keyword evidence="2" id="KW-0862">Zinc</keyword>
<dbReference type="InterPro" id="IPR013087">
    <property type="entry name" value="Znf_C2H2_type"/>
</dbReference>
<evidence type="ECO:0000256" key="4">
    <source>
        <dbReference type="ARBA" id="ARBA00023163"/>
    </source>
</evidence>
<dbReference type="Gene3D" id="3.30.160.60">
    <property type="entry name" value="Classic Zinc Finger"/>
    <property type="match status" value="1"/>
</dbReference>